<dbReference type="InterPro" id="IPR017972">
    <property type="entry name" value="Cyt_P450_CS"/>
</dbReference>
<accession>A0A9P6I9U3</accession>
<dbReference type="Proteomes" id="UP000781932">
    <property type="component" value="Unassembled WGS sequence"/>
</dbReference>
<dbReference type="PRINTS" id="PR00463">
    <property type="entry name" value="EP450I"/>
</dbReference>
<proteinExistence type="inferred from homology"/>
<dbReference type="RefSeq" id="XP_038748091.1">
    <property type="nucleotide sequence ID" value="XM_038886841.1"/>
</dbReference>
<dbReference type="GeneID" id="62159915"/>
<dbReference type="PROSITE" id="PS00086">
    <property type="entry name" value="CYTOCHROME_P450"/>
    <property type="match status" value="1"/>
</dbReference>
<organism evidence="8 9">
    <name type="scientific">Colletotrichum karsti</name>
    <dbReference type="NCBI Taxonomy" id="1095194"/>
    <lineage>
        <taxon>Eukaryota</taxon>
        <taxon>Fungi</taxon>
        <taxon>Dikarya</taxon>
        <taxon>Ascomycota</taxon>
        <taxon>Pezizomycotina</taxon>
        <taxon>Sordariomycetes</taxon>
        <taxon>Hypocreomycetidae</taxon>
        <taxon>Glomerellales</taxon>
        <taxon>Glomerellaceae</taxon>
        <taxon>Colletotrichum</taxon>
        <taxon>Colletotrichum boninense species complex</taxon>
    </lineage>
</organism>
<keyword evidence="3 5" id="KW-0479">Metal-binding</keyword>
<keyword evidence="6" id="KW-0503">Monooxygenase</keyword>
<dbReference type="InterPro" id="IPR050121">
    <property type="entry name" value="Cytochrome_P450_monoxygenase"/>
</dbReference>
<comment type="cofactor">
    <cofactor evidence="1 5">
        <name>heme</name>
        <dbReference type="ChEBI" id="CHEBI:30413"/>
    </cofactor>
</comment>
<dbReference type="GO" id="GO:0005506">
    <property type="term" value="F:iron ion binding"/>
    <property type="evidence" value="ECO:0007669"/>
    <property type="project" value="InterPro"/>
</dbReference>
<dbReference type="PANTHER" id="PTHR24305:SF85">
    <property type="entry name" value="P450, PUTATIVE (EUROFUNG)-RELATED"/>
    <property type="match status" value="1"/>
</dbReference>
<gene>
    <name evidence="8" type="ORF">CkaCkLH20_04122</name>
</gene>
<evidence type="ECO:0000256" key="7">
    <source>
        <dbReference type="SAM" id="Phobius"/>
    </source>
</evidence>
<evidence type="ECO:0000313" key="8">
    <source>
        <dbReference type="EMBL" id="KAF9878630.1"/>
    </source>
</evidence>
<keyword evidence="2 5" id="KW-0349">Heme</keyword>
<name>A0A9P6I9U3_9PEZI</name>
<comment type="caution">
    <text evidence="8">The sequence shown here is derived from an EMBL/GenBank/DDBJ whole genome shotgun (WGS) entry which is preliminary data.</text>
</comment>
<dbReference type="Gene3D" id="1.10.630.10">
    <property type="entry name" value="Cytochrome P450"/>
    <property type="match status" value="1"/>
</dbReference>
<keyword evidence="4 5" id="KW-0408">Iron</keyword>
<feature type="transmembrane region" description="Helical" evidence="7">
    <location>
        <begin position="17"/>
        <end position="35"/>
    </location>
</feature>
<keyword evidence="6" id="KW-0560">Oxidoreductase</keyword>
<dbReference type="GO" id="GO:0016705">
    <property type="term" value="F:oxidoreductase activity, acting on paired donors, with incorporation or reduction of molecular oxygen"/>
    <property type="evidence" value="ECO:0007669"/>
    <property type="project" value="InterPro"/>
</dbReference>
<dbReference type="GO" id="GO:0020037">
    <property type="term" value="F:heme binding"/>
    <property type="evidence" value="ECO:0007669"/>
    <property type="project" value="InterPro"/>
</dbReference>
<evidence type="ECO:0000256" key="2">
    <source>
        <dbReference type="ARBA" id="ARBA00022617"/>
    </source>
</evidence>
<dbReference type="InterPro" id="IPR036396">
    <property type="entry name" value="Cyt_P450_sf"/>
</dbReference>
<keyword evidence="7" id="KW-0812">Transmembrane</keyword>
<keyword evidence="9" id="KW-1185">Reference proteome</keyword>
<dbReference type="CDD" id="cd11060">
    <property type="entry name" value="CYP57A1-like"/>
    <property type="match status" value="1"/>
</dbReference>
<dbReference type="InterPro" id="IPR002401">
    <property type="entry name" value="Cyt_P450_E_grp-I"/>
</dbReference>
<evidence type="ECO:0000256" key="1">
    <source>
        <dbReference type="ARBA" id="ARBA00001971"/>
    </source>
</evidence>
<evidence type="ECO:0000256" key="5">
    <source>
        <dbReference type="PIRSR" id="PIRSR602401-1"/>
    </source>
</evidence>
<comment type="similarity">
    <text evidence="6">Belongs to the cytochrome P450 family.</text>
</comment>
<keyword evidence="7" id="KW-0472">Membrane</keyword>
<protein>
    <submittedName>
        <fullName evidence="8">Cytochrome P450</fullName>
    </submittedName>
</protein>
<dbReference type="OrthoDB" id="3934656at2759"/>
<dbReference type="PANTHER" id="PTHR24305">
    <property type="entry name" value="CYTOCHROME P450"/>
    <property type="match status" value="1"/>
</dbReference>
<keyword evidence="7" id="KW-1133">Transmembrane helix</keyword>
<evidence type="ECO:0000256" key="4">
    <source>
        <dbReference type="ARBA" id="ARBA00023004"/>
    </source>
</evidence>
<dbReference type="InterPro" id="IPR001128">
    <property type="entry name" value="Cyt_P450"/>
</dbReference>
<evidence type="ECO:0000313" key="9">
    <source>
        <dbReference type="Proteomes" id="UP000781932"/>
    </source>
</evidence>
<reference evidence="8" key="2">
    <citation type="submission" date="2020-11" db="EMBL/GenBank/DDBJ databases">
        <title>Whole genome sequencing of Colletotrichum sp.</title>
        <authorList>
            <person name="Li H."/>
        </authorList>
    </citation>
    <scope>NUCLEOTIDE SEQUENCE</scope>
    <source>
        <strain evidence="8">CkLH20</strain>
    </source>
</reference>
<dbReference type="AlphaFoldDB" id="A0A9P6I9U3"/>
<evidence type="ECO:0000256" key="6">
    <source>
        <dbReference type="RuleBase" id="RU000461"/>
    </source>
</evidence>
<dbReference type="SUPFAM" id="SSF48264">
    <property type="entry name" value="Cytochrome P450"/>
    <property type="match status" value="1"/>
</dbReference>
<reference evidence="8" key="1">
    <citation type="submission" date="2020-03" db="EMBL/GenBank/DDBJ databases">
        <authorList>
            <person name="He L."/>
        </authorList>
    </citation>
    <scope>NUCLEOTIDE SEQUENCE</scope>
    <source>
        <strain evidence="8">CkLH20</strain>
    </source>
</reference>
<dbReference type="GO" id="GO:0004497">
    <property type="term" value="F:monooxygenase activity"/>
    <property type="evidence" value="ECO:0007669"/>
    <property type="project" value="UniProtKB-KW"/>
</dbReference>
<dbReference type="Pfam" id="PF00067">
    <property type="entry name" value="p450"/>
    <property type="match status" value="1"/>
</dbReference>
<sequence length="521" mass="59236">MDKVPTAIGKEESMASLALRTLVISVGLLLCYVFYRGIYNLFFHPLRHWPGPFWGAASDFFKLWILHTKQAHTLGLSYHAQYGPVVRAAPNLLAVNDPRLLPTIYHRRANKTDVYTTGVLGDLAPPFQELDWREHARKRKRVASSFLLSNLVKLEGQVDARVQEWTAALATRFAHSGDKMDFAAWSQWFAYDTICQLSFGEPLGFVREARDVSNLIKNFHDMAPFAAVVGALPWLCAPFLQSPITKWLFMPRPGDSSGTGKIMAFRDALLNERLRDPKAHHKGDFLDNILAAKNEDGTPISVEEVKTECFVLMVAASDTTAAFFCGFVRYVLQTPGVYDKLMAEIGDFERRGKLTSPVPTFEEIKAMPYLEACHRETQRYQPSTPMIIPRYVGEEGLQLYGRRVPPGTEIGANPYVVHRDKTVFGEDADVFRPERWLESPERAQEMDKYLLTWGYGPRICLGKNIALMETHKLLIQFFRLFHPSIVNKDDKGIWRQENLALLVHWDFWLSIKNRTPGVSGA</sequence>
<evidence type="ECO:0000256" key="3">
    <source>
        <dbReference type="ARBA" id="ARBA00022723"/>
    </source>
</evidence>
<dbReference type="EMBL" id="JAATWM020000010">
    <property type="protein sequence ID" value="KAF9878630.1"/>
    <property type="molecule type" value="Genomic_DNA"/>
</dbReference>
<feature type="binding site" description="axial binding residue" evidence="5">
    <location>
        <position position="460"/>
    </location>
    <ligand>
        <name>heme</name>
        <dbReference type="ChEBI" id="CHEBI:30413"/>
    </ligand>
    <ligandPart>
        <name>Fe</name>
        <dbReference type="ChEBI" id="CHEBI:18248"/>
    </ligandPart>
</feature>